<gene>
    <name evidence="3" type="ORF">SapgrDRAFT_1634</name>
</gene>
<evidence type="ECO:0000313" key="3">
    <source>
        <dbReference type="EMBL" id="EJF53341.1"/>
    </source>
</evidence>
<reference evidence="4" key="1">
    <citation type="journal article" date="2012" name="Stand. Genomic Sci.">
        <title>Permanent draft genome sequence of the gliding predator Saprospira grandis strain Sa g1 (= HR1).</title>
        <authorList>
            <person name="Mavromatis K."/>
            <person name="Chertkov O."/>
            <person name="Lapidus A."/>
            <person name="Nolan M."/>
            <person name="Lucas S."/>
            <person name="Tice H."/>
            <person name="Del Rio T.G."/>
            <person name="Cheng J.F."/>
            <person name="Han C."/>
            <person name="Tapia R."/>
            <person name="Bruce D."/>
            <person name="Goodwin L.A."/>
            <person name="Pitluck S."/>
            <person name="Huntemann M."/>
            <person name="Liolios K."/>
            <person name="Pagani I."/>
            <person name="Ivanova N."/>
            <person name="Mikhailova N."/>
            <person name="Pati A."/>
            <person name="Chen A."/>
            <person name="Palaniappan K."/>
            <person name="Land M."/>
            <person name="Brambilla E.M."/>
            <person name="Rohde M."/>
            <person name="Spring S."/>
            <person name="Goker M."/>
            <person name="Detter J.C."/>
            <person name="Bristow J."/>
            <person name="Eisen J.A."/>
            <person name="Markowitz V."/>
            <person name="Hugenholtz P."/>
            <person name="Kyrpides N.C."/>
            <person name="Klenk H.P."/>
            <person name="Woyke T."/>
        </authorList>
    </citation>
    <scope>NUCLEOTIDE SEQUENCE [LARGE SCALE GENOMIC DNA]</scope>
    <source>
        <strain evidence="4">DSM 2844</strain>
    </source>
</reference>
<name>J0XWD5_9BACT</name>
<proteinExistence type="predicted"/>
<sequence>MFIFMALLAFGLGSCNSEAPAASVNDAIEVTTRGQKAEEKADNFTAGKWEDQNTFVNLKLDGSFEASFDGETTIVGSWTLSDDEKQLSLKAEESLEGKGSVFAKTYEVVEATPDLLKVKDEEGYELAFKAA</sequence>
<feature type="chain" id="PRO_5003741431" description="Lipocalin-like domain-containing protein" evidence="1">
    <location>
        <begin position="22"/>
        <end position="131"/>
    </location>
</feature>
<evidence type="ECO:0000256" key="1">
    <source>
        <dbReference type="SAM" id="SignalP"/>
    </source>
</evidence>
<protein>
    <recommendedName>
        <fullName evidence="2">Lipocalin-like domain-containing protein</fullName>
    </recommendedName>
</protein>
<dbReference type="HOGENOM" id="CLU_1926109_0_0_10"/>
<evidence type="ECO:0000313" key="4">
    <source>
        <dbReference type="Proteomes" id="UP000005113"/>
    </source>
</evidence>
<accession>J0XWD5</accession>
<dbReference type="InterPro" id="IPR024311">
    <property type="entry name" value="Lipocalin-like"/>
</dbReference>
<keyword evidence="1" id="KW-0732">Signal</keyword>
<dbReference type="EMBL" id="JH719942">
    <property type="protein sequence ID" value="EJF53341.1"/>
    <property type="molecule type" value="Genomic_DNA"/>
</dbReference>
<dbReference type="AlphaFoldDB" id="J0XWD5"/>
<dbReference type="Proteomes" id="UP000005113">
    <property type="component" value="Unassembled WGS sequence"/>
</dbReference>
<feature type="domain" description="Lipocalin-like" evidence="2">
    <location>
        <begin position="56"/>
        <end position="129"/>
    </location>
</feature>
<dbReference type="Pfam" id="PF12702">
    <property type="entry name" value="Lipocalin_3"/>
    <property type="match status" value="1"/>
</dbReference>
<evidence type="ECO:0000259" key="2">
    <source>
        <dbReference type="Pfam" id="PF12702"/>
    </source>
</evidence>
<organism evidence="3 4">
    <name type="scientific">Saprospira grandis DSM 2844</name>
    <dbReference type="NCBI Taxonomy" id="694433"/>
    <lineage>
        <taxon>Bacteria</taxon>
        <taxon>Pseudomonadati</taxon>
        <taxon>Bacteroidota</taxon>
        <taxon>Saprospiria</taxon>
        <taxon>Saprospirales</taxon>
        <taxon>Saprospiraceae</taxon>
        <taxon>Saprospira</taxon>
    </lineage>
</organism>
<feature type="signal peptide" evidence="1">
    <location>
        <begin position="1"/>
        <end position="21"/>
    </location>
</feature>